<comment type="caution">
    <text evidence="1">The sequence shown here is derived from an EMBL/GenBank/DDBJ whole genome shotgun (WGS) entry which is preliminary data.</text>
</comment>
<evidence type="ECO:0000313" key="1">
    <source>
        <dbReference type="EMBL" id="EMA23273.1"/>
    </source>
</evidence>
<accession>M0KQP1</accession>
<reference evidence="1 2" key="1">
    <citation type="journal article" date="2014" name="PLoS Genet.">
        <title>Phylogenetically driven sequencing of extremely halophilic archaea reveals strategies for static and dynamic osmo-response.</title>
        <authorList>
            <person name="Becker E.A."/>
            <person name="Seitzer P.M."/>
            <person name="Tritt A."/>
            <person name="Larsen D."/>
            <person name="Krusor M."/>
            <person name="Yao A.I."/>
            <person name="Wu D."/>
            <person name="Madern D."/>
            <person name="Eisen J.A."/>
            <person name="Darling A.E."/>
            <person name="Facciotti M.T."/>
        </authorList>
    </citation>
    <scope>NUCLEOTIDE SEQUENCE [LARGE SCALE GENOMIC DNA]</scope>
    <source>
        <strain evidence="1 2">JCM 13557</strain>
    </source>
</reference>
<dbReference type="RefSeq" id="WP_008308649.1">
    <property type="nucleotide sequence ID" value="NZ_AOLW01000013.1"/>
</dbReference>
<dbReference type="Proteomes" id="UP000011623">
    <property type="component" value="Unassembled WGS sequence"/>
</dbReference>
<dbReference type="EMBL" id="AOLW01000013">
    <property type="protein sequence ID" value="EMA23273.1"/>
    <property type="molecule type" value="Genomic_DNA"/>
</dbReference>
<dbReference type="PATRIC" id="fig|1227452.3.peg.1175"/>
<dbReference type="AlphaFoldDB" id="M0KQP1"/>
<sequence>MTIPLNRTSLAVLLVTVLTLLAAGCMGASSGQEGPVELYLTNDGNVSHEFSVSVVEGEIGQNGTVIHRPDEPTSYASPKQGLSTYIFPKKYDTVSGIELPANRTRSIGTYDLAPGEQHQMNVTGFETGDTLVVVDKSNNHVGALITANCDDLGLDFVSVTAGPVRTSASYAC</sequence>
<organism evidence="1 2">
    <name type="scientific">Haloarcula amylolytica JCM 13557</name>
    <dbReference type="NCBI Taxonomy" id="1227452"/>
    <lineage>
        <taxon>Archaea</taxon>
        <taxon>Methanobacteriati</taxon>
        <taxon>Methanobacteriota</taxon>
        <taxon>Stenosarchaea group</taxon>
        <taxon>Halobacteria</taxon>
        <taxon>Halobacteriales</taxon>
        <taxon>Haloarculaceae</taxon>
        <taxon>Haloarcula</taxon>
    </lineage>
</organism>
<evidence type="ECO:0000313" key="2">
    <source>
        <dbReference type="Proteomes" id="UP000011623"/>
    </source>
</evidence>
<gene>
    <name evidence="1" type="ORF">C442_05896</name>
</gene>
<keyword evidence="2" id="KW-1185">Reference proteome</keyword>
<dbReference type="PROSITE" id="PS51257">
    <property type="entry name" value="PROKAR_LIPOPROTEIN"/>
    <property type="match status" value="1"/>
</dbReference>
<proteinExistence type="predicted"/>
<protein>
    <submittedName>
        <fullName evidence="1">Uncharacterized protein</fullName>
    </submittedName>
</protein>
<name>M0KQP1_9EURY</name>